<dbReference type="PANTHER" id="PTHR34794:SF1">
    <property type="entry name" value="OS10G0101800 PROTEIN"/>
    <property type="match status" value="1"/>
</dbReference>
<protein>
    <recommendedName>
        <fullName evidence="2">VQ domain-containing protein</fullName>
    </recommendedName>
</protein>
<comment type="caution">
    <text evidence="3">The sequence shown here is derived from an EMBL/GenBank/DDBJ whole genome shotgun (WGS) entry which is preliminary data.</text>
</comment>
<feature type="region of interest" description="Disordered" evidence="1">
    <location>
        <begin position="1"/>
        <end position="24"/>
    </location>
</feature>
<keyword evidence="4" id="KW-1185">Reference proteome</keyword>
<dbReference type="InterPro" id="IPR008889">
    <property type="entry name" value="VQ"/>
</dbReference>
<evidence type="ECO:0000313" key="4">
    <source>
        <dbReference type="Proteomes" id="UP001190926"/>
    </source>
</evidence>
<organism evidence="3 4">
    <name type="scientific">Perilla frutescens var. hirtella</name>
    <name type="common">Perilla citriodora</name>
    <name type="synonym">Perilla setoyensis</name>
    <dbReference type="NCBI Taxonomy" id="608512"/>
    <lineage>
        <taxon>Eukaryota</taxon>
        <taxon>Viridiplantae</taxon>
        <taxon>Streptophyta</taxon>
        <taxon>Embryophyta</taxon>
        <taxon>Tracheophyta</taxon>
        <taxon>Spermatophyta</taxon>
        <taxon>Magnoliopsida</taxon>
        <taxon>eudicotyledons</taxon>
        <taxon>Gunneridae</taxon>
        <taxon>Pentapetalae</taxon>
        <taxon>asterids</taxon>
        <taxon>lamiids</taxon>
        <taxon>Lamiales</taxon>
        <taxon>Lamiaceae</taxon>
        <taxon>Nepetoideae</taxon>
        <taxon>Elsholtzieae</taxon>
        <taxon>Perilla</taxon>
    </lineage>
</organism>
<accession>A0AAD4P337</accession>
<reference evidence="3 4" key="1">
    <citation type="journal article" date="2021" name="Nat. Commun.">
        <title>Incipient diploidization of the medicinal plant Perilla within 10,000 years.</title>
        <authorList>
            <person name="Zhang Y."/>
            <person name="Shen Q."/>
            <person name="Leng L."/>
            <person name="Zhang D."/>
            <person name="Chen S."/>
            <person name="Shi Y."/>
            <person name="Ning Z."/>
            <person name="Chen S."/>
        </authorList>
    </citation>
    <scope>NUCLEOTIDE SEQUENCE [LARGE SCALE GENOMIC DNA]</scope>
    <source>
        <strain evidence="4">cv. PC099</strain>
    </source>
</reference>
<dbReference type="PANTHER" id="PTHR34794">
    <property type="entry name" value="EXPRESSED PROTEIN"/>
    <property type="match status" value="1"/>
</dbReference>
<dbReference type="InterPro" id="IPR039610">
    <property type="entry name" value="VQ29"/>
</dbReference>
<proteinExistence type="predicted"/>
<dbReference type="Pfam" id="PF05678">
    <property type="entry name" value="VQ"/>
    <property type="match status" value="1"/>
</dbReference>
<sequence length="176" mass="19276">MESYSSTSNTDSSSSASYSYSSNSSTRFPIYHYHQQEIKSGKPPPSFHSVLHSVRKSPAKKYVITKKPIAPLPPTPPKIYKVDPVEFKDIVQKLTGAAEFQPTRLQEVAPPPLSLSPPHHRPMAYDEEEKRHKSFETACGALSPLGFSLSPSSLAWCSAMLLSPGTLASFEPSAVL</sequence>
<dbReference type="EMBL" id="SDAM02000273">
    <property type="protein sequence ID" value="KAH6824949.1"/>
    <property type="molecule type" value="Genomic_DNA"/>
</dbReference>
<evidence type="ECO:0000313" key="3">
    <source>
        <dbReference type="EMBL" id="KAH6824949.1"/>
    </source>
</evidence>
<evidence type="ECO:0000259" key="2">
    <source>
        <dbReference type="Pfam" id="PF05678"/>
    </source>
</evidence>
<gene>
    <name evidence="3" type="ORF">C2S53_008212</name>
</gene>
<dbReference type="AlphaFoldDB" id="A0AAD4P337"/>
<evidence type="ECO:0000256" key="1">
    <source>
        <dbReference type="SAM" id="MobiDB-lite"/>
    </source>
</evidence>
<dbReference type="Proteomes" id="UP001190926">
    <property type="component" value="Unassembled WGS sequence"/>
</dbReference>
<feature type="domain" description="VQ" evidence="2">
    <location>
        <begin position="75"/>
        <end position="97"/>
    </location>
</feature>
<name>A0AAD4P337_PERFH</name>